<feature type="compositionally biased region" description="Basic and acidic residues" evidence="1">
    <location>
        <begin position="379"/>
        <end position="417"/>
    </location>
</feature>
<dbReference type="EMBL" id="CP071503">
    <property type="protein sequence ID" value="QSX34632.1"/>
    <property type="molecule type" value="Genomic_DNA"/>
</dbReference>
<dbReference type="PANTHER" id="PTHR40269:SF1">
    <property type="entry name" value="OUTER MEMBRANE PROTEIN"/>
    <property type="match status" value="1"/>
</dbReference>
<evidence type="ECO:0000256" key="1">
    <source>
        <dbReference type="SAM" id="MobiDB-lite"/>
    </source>
</evidence>
<keyword evidence="3" id="KW-1185">Reference proteome</keyword>
<dbReference type="Proteomes" id="UP000662770">
    <property type="component" value="Chromosome"/>
</dbReference>
<evidence type="ECO:0000313" key="3">
    <source>
        <dbReference type="Proteomes" id="UP000662770"/>
    </source>
</evidence>
<protein>
    <submittedName>
        <fullName evidence="2">DUF3300 domain-containing protein</fullName>
    </submittedName>
</protein>
<feature type="compositionally biased region" description="Basic and acidic residues" evidence="1">
    <location>
        <begin position="467"/>
        <end position="476"/>
    </location>
</feature>
<dbReference type="Pfam" id="PF11737">
    <property type="entry name" value="DUF3300"/>
    <property type="match status" value="1"/>
</dbReference>
<organism evidence="2 3">
    <name type="scientific">Shewanella avicenniae</name>
    <dbReference type="NCBI Taxonomy" id="2814294"/>
    <lineage>
        <taxon>Bacteria</taxon>
        <taxon>Pseudomonadati</taxon>
        <taxon>Pseudomonadota</taxon>
        <taxon>Gammaproteobacteria</taxon>
        <taxon>Alteromonadales</taxon>
        <taxon>Shewanellaceae</taxon>
        <taxon>Shewanella</taxon>
    </lineage>
</organism>
<dbReference type="InterPro" id="IPR021728">
    <property type="entry name" value="DUF3300"/>
</dbReference>
<feature type="region of interest" description="Disordered" evidence="1">
    <location>
        <begin position="279"/>
        <end position="476"/>
    </location>
</feature>
<dbReference type="PANTHER" id="PTHR40269">
    <property type="entry name" value="OUTER MEMBRANE PROTEIN-RELATED"/>
    <property type="match status" value="1"/>
</dbReference>
<feature type="compositionally biased region" description="Polar residues" evidence="1">
    <location>
        <begin position="435"/>
        <end position="466"/>
    </location>
</feature>
<feature type="compositionally biased region" description="Low complexity" evidence="1">
    <location>
        <begin position="420"/>
        <end position="429"/>
    </location>
</feature>
<gene>
    <name evidence="2" type="ORF">JYB87_05180</name>
</gene>
<sequence length="476" mass="55627">MITVMRTPKTASFSIMMLLLGLLAIGLARPTIAAETDASYSDAEVAQLMSPIALYPDTLLTHVLIAASYPLEVVQAQRWRNKHSSWSNDQLTTEGAKQGWDPSVVALLAFPDVLNKMSDDLDWTEKVGEAFVANEGQVMDSIQSLRQAAYKAGNLQDVQNIKVEQDQQRIVIVPASPTVVYVPYYDTRYVYGNWYWGAYPPVYWDPFPGYVIAPHSLFYWRGSGVHISFNFFFGGLFWHDRTVWVDYGHRHTRYIPVRRHHTLEGQRWAHRPEHRRGIHYRSTTLNQRYQPHLQRNRDSRDFDRVHNSMSNHRLQDARHYDGRDQRHTKLNEPKQPQRALPSNDRHQRELNDRSREQRQHQGTVEPHNQLRANNLQAKPELKADFNRDKGRHDEMTKPGFKSREFKTEQVRPPKVEPTRVQPQQPVVNVQRERSQPTQHEVSRPNYQQVSRSNQSMERQSQPASRGNNDRVRRHEN</sequence>
<proteinExistence type="predicted"/>
<evidence type="ECO:0000313" key="2">
    <source>
        <dbReference type="EMBL" id="QSX34632.1"/>
    </source>
</evidence>
<feature type="compositionally biased region" description="Basic and acidic residues" evidence="1">
    <location>
        <begin position="313"/>
        <end position="332"/>
    </location>
</feature>
<feature type="compositionally biased region" description="Basic and acidic residues" evidence="1">
    <location>
        <begin position="295"/>
        <end position="306"/>
    </location>
</feature>
<feature type="compositionally biased region" description="Basic and acidic residues" evidence="1">
    <location>
        <begin position="343"/>
        <end position="359"/>
    </location>
</feature>
<dbReference type="RefSeq" id="WP_207355832.1">
    <property type="nucleotide sequence ID" value="NZ_CP071503.1"/>
</dbReference>
<name>A0ABX7QT37_9GAMM</name>
<reference evidence="2 3" key="1">
    <citation type="submission" date="2021-03" db="EMBL/GenBank/DDBJ databases">
        <title>Novel species identification of genus Shewanella.</title>
        <authorList>
            <person name="Liu G."/>
            <person name="Zhang Q."/>
        </authorList>
    </citation>
    <scope>NUCLEOTIDE SEQUENCE [LARGE SCALE GENOMIC DNA]</scope>
    <source>
        <strain evidence="2 3">FJAT-51800</strain>
    </source>
</reference>
<accession>A0ABX7QT37</accession>